<dbReference type="EMBL" id="LUTP01000041">
    <property type="protein sequence ID" value="OSN04081.1"/>
    <property type="molecule type" value="Genomic_DNA"/>
</dbReference>
<name>A0A1X3RR20_9GAMM</name>
<dbReference type="GO" id="GO:0030973">
    <property type="term" value="F:molybdate ion binding"/>
    <property type="evidence" value="ECO:0007669"/>
    <property type="project" value="TreeGrafter"/>
</dbReference>
<sequence length="252" mass="27021">MSTLPLQVLAAGSLGGVWPLLMAAFEAKTGLTTRTTFGPAGLLRQRIEQGVPCDLFASANQNHAEMLVMRELALSATPLAVNRLCLTASAFAADRSEDWLTLLLDPDLRLATSTPGSDPSGDYAWQLFERIERHHPGAAADLQAKALMLVGGPDSTPVPAGEMAASWLIMSGQADLFVGYASYAPRLRSLPGIRVFDLPDDDNIRADYTVALCHSNAQPLAEFLSSTEARKILQNGGFEMPILNEVPSSLSR</sequence>
<dbReference type="GO" id="GO:0015689">
    <property type="term" value="P:molybdate ion transport"/>
    <property type="evidence" value="ECO:0007669"/>
    <property type="project" value="TreeGrafter"/>
</dbReference>
<dbReference type="PANTHER" id="PTHR30632:SF0">
    <property type="entry name" value="SULFATE-BINDING PROTEIN"/>
    <property type="match status" value="1"/>
</dbReference>
<protein>
    <submittedName>
        <fullName evidence="1">Molybdenum ABC transporter substrate-binding protein</fullName>
    </submittedName>
</protein>
<comment type="caution">
    <text evidence="1">The sequence shown here is derived from an EMBL/GenBank/DDBJ whole genome shotgun (WGS) entry which is preliminary data.</text>
</comment>
<dbReference type="Proteomes" id="UP000194020">
    <property type="component" value="Unassembled WGS sequence"/>
</dbReference>
<dbReference type="PANTHER" id="PTHR30632">
    <property type="entry name" value="MOLYBDATE-BINDING PERIPLASMIC PROTEIN"/>
    <property type="match status" value="1"/>
</dbReference>
<evidence type="ECO:0000313" key="1">
    <source>
        <dbReference type="EMBL" id="OSN04081.1"/>
    </source>
</evidence>
<evidence type="ECO:0000313" key="2">
    <source>
        <dbReference type="Proteomes" id="UP000194020"/>
    </source>
</evidence>
<dbReference type="InterPro" id="IPR050682">
    <property type="entry name" value="ModA/WtpA"/>
</dbReference>
<dbReference type="Pfam" id="PF13531">
    <property type="entry name" value="SBP_bac_11"/>
    <property type="match status" value="1"/>
</dbReference>
<dbReference type="OrthoDB" id="516817at2"/>
<gene>
    <name evidence="1" type="ORF">AU511_13400</name>
</gene>
<dbReference type="Gene3D" id="3.40.190.10">
    <property type="entry name" value="Periplasmic binding protein-like II"/>
    <property type="match status" value="2"/>
</dbReference>
<dbReference type="RefSeq" id="WP_094110012.1">
    <property type="nucleotide sequence ID" value="NZ_LUTP01000041.1"/>
</dbReference>
<reference evidence="1 2" key="1">
    <citation type="submission" date="2016-02" db="EMBL/GenBank/DDBJ databases">
        <title>Species-wide whole genome sequencing reveals diversity, host range in Lonsdalea quercina.</title>
        <authorList>
            <person name="Li Y."/>
        </authorList>
    </citation>
    <scope>NUCLEOTIDE SEQUENCE [LARGE SCALE GENOMIC DNA]</scope>
    <source>
        <strain evidence="1 2">LMG 26264</strain>
    </source>
</reference>
<dbReference type="SUPFAM" id="SSF53850">
    <property type="entry name" value="Periplasmic binding protein-like II"/>
    <property type="match status" value="1"/>
</dbReference>
<accession>A0A1X3RR20</accession>
<organism evidence="1 2">
    <name type="scientific">Lonsdalea iberica</name>
    <dbReference type="NCBI Taxonomy" id="1082703"/>
    <lineage>
        <taxon>Bacteria</taxon>
        <taxon>Pseudomonadati</taxon>
        <taxon>Pseudomonadota</taxon>
        <taxon>Gammaproteobacteria</taxon>
        <taxon>Enterobacterales</taxon>
        <taxon>Pectobacteriaceae</taxon>
        <taxon>Lonsdalea</taxon>
    </lineage>
</organism>
<proteinExistence type="predicted"/>
<dbReference type="AlphaFoldDB" id="A0A1X3RR20"/>